<feature type="domain" description="HTH tetR-type" evidence="3">
    <location>
        <begin position="22"/>
        <end position="82"/>
    </location>
</feature>
<dbReference type="AlphaFoldDB" id="A0A2R5HKP0"/>
<feature type="DNA-binding region" description="H-T-H motif" evidence="2">
    <location>
        <begin position="45"/>
        <end position="64"/>
    </location>
</feature>
<proteinExistence type="predicted"/>
<dbReference type="Proteomes" id="UP000245021">
    <property type="component" value="Unassembled WGS sequence"/>
</dbReference>
<dbReference type="GO" id="GO:0003677">
    <property type="term" value="F:DNA binding"/>
    <property type="evidence" value="ECO:0007669"/>
    <property type="project" value="UniProtKB-UniRule"/>
</dbReference>
<reference evidence="4 5" key="1">
    <citation type="journal article" date="2018" name="Genome Announc.">
        <title>Draft Genome Sequence of Lactococcus sp. Strain NtB2 (JCM 32569), Isolated from the Gut of the Higher Termite Nasutitermes takasagoensis.</title>
        <authorList>
            <person name="Noda S."/>
            <person name="Aihara C."/>
            <person name="Yuki M."/>
            <person name="Ohkuma M."/>
        </authorList>
    </citation>
    <scope>NUCLEOTIDE SEQUENCE [LARGE SCALE GENOMIC DNA]</scope>
    <source>
        <strain evidence="4 5">NtB2</strain>
    </source>
</reference>
<dbReference type="InterPro" id="IPR050624">
    <property type="entry name" value="HTH-type_Tx_Regulator"/>
</dbReference>
<dbReference type="PROSITE" id="PS50977">
    <property type="entry name" value="HTH_TETR_2"/>
    <property type="match status" value="1"/>
</dbReference>
<dbReference type="PANTHER" id="PTHR43479">
    <property type="entry name" value="ACREF/ENVCD OPERON REPRESSOR-RELATED"/>
    <property type="match status" value="1"/>
</dbReference>
<dbReference type="PRINTS" id="PR00455">
    <property type="entry name" value="HTHTETR"/>
</dbReference>
<dbReference type="EMBL" id="BFFO01000013">
    <property type="protein sequence ID" value="GBG97458.1"/>
    <property type="molecule type" value="Genomic_DNA"/>
</dbReference>
<dbReference type="Pfam" id="PF00440">
    <property type="entry name" value="TetR_N"/>
    <property type="match status" value="1"/>
</dbReference>
<dbReference type="SUPFAM" id="SSF46689">
    <property type="entry name" value="Homeodomain-like"/>
    <property type="match status" value="1"/>
</dbReference>
<evidence type="ECO:0000259" key="3">
    <source>
        <dbReference type="PROSITE" id="PS50977"/>
    </source>
</evidence>
<comment type="caution">
    <text evidence="4">The sequence shown here is derived from an EMBL/GenBank/DDBJ whole genome shotgun (WGS) entry which is preliminary data.</text>
</comment>
<dbReference type="Gene3D" id="1.10.357.10">
    <property type="entry name" value="Tetracycline Repressor, domain 2"/>
    <property type="match status" value="1"/>
</dbReference>
<keyword evidence="5" id="KW-1185">Reference proteome</keyword>
<dbReference type="InterPro" id="IPR009057">
    <property type="entry name" value="Homeodomain-like_sf"/>
</dbReference>
<evidence type="ECO:0000313" key="5">
    <source>
        <dbReference type="Proteomes" id="UP000245021"/>
    </source>
</evidence>
<protein>
    <submittedName>
        <fullName evidence="4">TetR family transcriptional regulator</fullName>
    </submittedName>
</protein>
<evidence type="ECO:0000256" key="1">
    <source>
        <dbReference type="ARBA" id="ARBA00023125"/>
    </source>
</evidence>
<organism evidence="4 5">
    <name type="scientific">Lactococcus termiticola</name>
    <dbReference type="NCBI Taxonomy" id="2169526"/>
    <lineage>
        <taxon>Bacteria</taxon>
        <taxon>Bacillati</taxon>
        <taxon>Bacillota</taxon>
        <taxon>Bacilli</taxon>
        <taxon>Lactobacillales</taxon>
        <taxon>Streptococcaceae</taxon>
        <taxon>Lactococcus</taxon>
    </lineage>
</organism>
<dbReference type="InterPro" id="IPR001647">
    <property type="entry name" value="HTH_TetR"/>
</dbReference>
<dbReference type="PANTHER" id="PTHR43479:SF11">
    <property type="entry name" value="ACREF_ENVCD OPERON REPRESSOR-RELATED"/>
    <property type="match status" value="1"/>
</dbReference>
<keyword evidence="1 2" id="KW-0238">DNA-binding</keyword>
<sequence>MDKSSKRLYFDILYNFSYNESMNTKEKIMEVAEKLVLKKGFEKVTLTDIASELDISQPALYKHYKNKAEVWESLTTSWFDKITAKLLPFQAKADQSLSEICHDWLWTLCESKYQAYKEAPEMFALYTQYALRDPKIADYHLDSMVNSLSEATGIKDLTALRALYFLGSRYHYSGFASRWDEHFQEDFESAWKLIEPYFRGLEEEKKA</sequence>
<evidence type="ECO:0000256" key="2">
    <source>
        <dbReference type="PROSITE-ProRule" id="PRU00335"/>
    </source>
</evidence>
<accession>A0A2R5HKP0</accession>
<evidence type="ECO:0000313" key="4">
    <source>
        <dbReference type="EMBL" id="GBG97458.1"/>
    </source>
</evidence>
<name>A0A2R5HKP0_9LACT</name>
<gene>
    <name evidence="4" type="primary">tetR_8</name>
    <name evidence="4" type="ORF">NtB2_01604</name>
</gene>